<dbReference type="InterPro" id="IPR029055">
    <property type="entry name" value="Ntn_hydrolases_N"/>
</dbReference>
<sequence length="635" mass="69621">MRRRRAHSAPPQPPFPVYREELPPMCGITAIYSPRRPIDPLLLDRGLAALHHRGPDYRGRWFAPGGSVALGHTLLAVTDLAGGHQPIPDADGNRAITVNGEFYGWEALRDALRQQGYRFRTGSDSEVALHLHHRLGASCLAALRGEFAFVLWDETQRTLFAARDRYGIAPLLFAEHDGQTFFASEAKALFAMGVPARWDEEAVFLQSHGLLAPGRTLFAGVRQLEPGHFLTLGDGGLSIQRYWDIPIPLARDLPDTDLPNAAERLRDDIVEAVRLRVPGSAVRWGMYLSGGVDSSTVAGIVTREFGHSVPAYTIRFDDPDYDESATAQRTAQALGLALNEVHAPADALADALDSAIVHTETLIGNLGPAGKLLLSRRARADGLRVVLTGEGADETFAGYDELWPGPPAWAEHPQLAFGYRLLGGMPEWLGGSVLRGQAEMALLSPDMRARFGATDPLRLFLDRFDLAGAVADRDPQDRSLYLWARSALANFLLRSLGDGVERASSIEARLPLLDHRMIETAFAVRGRPPAERPAITKRLLRHAVRPFLTDEVFEGRKRPYLAPPVSRAPDGPLLTRLGDLVHSRALDDLPFADAPALRRRFAALGEEQGMTLHAAERTLQRFASACILQQAFGLS</sequence>
<keyword evidence="13" id="KW-1185">Reference proteome</keyword>
<dbReference type="InterPro" id="IPR051786">
    <property type="entry name" value="ASN_synthetase/amidase"/>
</dbReference>
<dbReference type="AlphaFoldDB" id="A0A2U0SCD4"/>
<feature type="active site" description="For GATase activity" evidence="8">
    <location>
        <position position="26"/>
    </location>
</feature>
<dbReference type="CDD" id="cd01991">
    <property type="entry name" value="Asn_synthase_B_C"/>
    <property type="match status" value="1"/>
</dbReference>
<keyword evidence="6 8" id="KW-0315">Glutamine amidotransferase</keyword>
<dbReference type="Pfam" id="PF13537">
    <property type="entry name" value="GATase_7"/>
    <property type="match status" value="1"/>
</dbReference>
<dbReference type="InterPro" id="IPR006426">
    <property type="entry name" value="Asn_synth_AEB"/>
</dbReference>
<dbReference type="InterPro" id="IPR017932">
    <property type="entry name" value="GATase_2_dom"/>
</dbReference>
<dbReference type="Pfam" id="PF00733">
    <property type="entry name" value="Asn_synthase"/>
    <property type="match status" value="1"/>
</dbReference>
<evidence type="ECO:0000256" key="2">
    <source>
        <dbReference type="ARBA" id="ARBA00005752"/>
    </source>
</evidence>
<evidence type="ECO:0000256" key="9">
    <source>
        <dbReference type="PIRSR" id="PIRSR001589-2"/>
    </source>
</evidence>
<feature type="domain" description="Glutamine amidotransferase type-2" evidence="11">
    <location>
        <begin position="26"/>
        <end position="235"/>
    </location>
</feature>
<dbReference type="SUPFAM" id="SSF52402">
    <property type="entry name" value="Adenine nucleotide alpha hydrolases-like"/>
    <property type="match status" value="1"/>
</dbReference>
<feature type="binding site" evidence="9">
    <location>
        <position position="124"/>
    </location>
    <ligand>
        <name>L-glutamine</name>
        <dbReference type="ChEBI" id="CHEBI:58359"/>
    </ligand>
</feature>
<evidence type="ECO:0000256" key="3">
    <source>
        <dbReference type="ARBA" id="ARBA00012737"/>
    </source>
</evidence>
<dbReference type="InterPro" id="IPR033738">
    <property type="entry name" value="AsnB_N"/>
</dbReference>
<accession>A0A2U0SCD4</accession>
<evidence type="ECO:0000256" key="5">
    <source>
        <dbReference type="ARBA" id="ARBA00022840"/>
    </source>
</evidence>
<dbReference type="Gene3D" id="3.40.50.620">
    <property type="entry name" value="HUPs"/>
    <property type="match status" value="1"/>
</dbReference>
<feature type="binding site" evidence="9">
    <location>
        <position position="314"/>
    </location>
    <ligand>
        <name>ATP</name>
        <dbReference type="ChEBI" id="CHEBI:30616"/>
    </ligand>
</feature>
<evidence type="ECO:0000313" key="13">
    <source>
        <dbReference type="Proteomes" id="UP000245890"/>
    </source>
</evidence>
<dbReference type="SUPFAM" id="SSF56235">
    <property type="entry name" value="N-terminal nucleophile aminohydrolases (Ntn hydrolases)"/>
    <property type="match status" value="1"/>
</dbReference>
<name>A0A2U0SCD4_9SPHN</name>
<dbReference type="Gene3D" id="3.60.20.10">
    <property type="entry name" value="Glutamine Phosphoribosylpyrophosphate, subunit 1, domain 1"/>
    <property type="match status" value="1"/>
</dbReference>
<evidence type="ECO:0000313" key="12">
    <source>
        <dbReference type="EMBL" id="PVX29036.1"/>
    </source>
</evidence>
<dbReference type="PANTHER" id="PTHR43284">
    <property type="entry name" value="ASPARAGINE SYNTHETASE (GLUTAMINE-HYDROLYZING)"/>
    <property type="match status" value="1"/>
</dbReference>
<evidence type="ECO:0000256" key="4">
    <source>
        <dbReference type="ARBA" id="ARBA00022741"/>
    </source>
</evidence>
<dbReference type="InterPro" id="IPR014729">
    <property type="entry name" value="Rossmann-like_a/b/a_fold"/>
</dbReference>
<comment type="pathway">
    <text evidence="1">Amino-acid biosynthesis; L-asparagine biosynthesis; L-asparagine from L-aspartate (L-Gln route): step 1/1.</text>
</comment>
<dbReference type="EMBL" id="QENQ01000001">
    <property type="protein sequence ID" value="PVX29036.1"/>
    <property type="molecule type" value="Genomic_DNA"/>
</dbReference>
<comment type="similarity">
    <text evidence="2">Belongs to the asparagine synthetase family.</text>
</comment>
<dbReference type="OrthoDB" id="9763290at2"/>
<comment type="caution">
    <text evidence="12">The sequence shown here is derived from an EMBL/GenBank/DDBJ whole genome shotgun (WGS) entry which is preliminary data.</text>
</comment>
<gene>
    <name evidence="12" type="primary">asnB</name>
    <name evidence="12" type="ORF">DD559_06560</name>
</gene>
<protein>
    <recommendedName>
        <fullName evidence="3">asparagine synthase (glutamine-hydrolyzing)</fullName>
        <ecNumber evidence="3">6.3.5.4</ecNumber>
    </recommendedName>
</protein>
<evidence type="ECO:0000256" key="10">
    <source>
        <dbReference type="PIRSR" id="PIRSR001589-3"/>
    </source>
</evidence>
<dbReference type="PANTHER" id="PTHR43284:SF1">
    <property type="entry name" value="ASPARAGINE SYNTHETASE"/>
    <property type="match status" value="1"/>
</dbReference>
<comment type="catalytic activity">
    <reaction evidence="7">
        <text>L-aspartate + L-glutamine + ATP + H2O = L-asparagine + L-glutamate + AMP + diphosphate + H(+)</text>
        <dbReference type="Rhea" id="RHEA:12228"/>
        <dbReference type="ChEBI" id="CHEBI:15377"/>
        <dbReference type="ChEBI" id="CHEBI:15378"/>
        <dbReference type="ChEBI" id="CHEBI:29985"/>
        <dbReference type="ChEBI" id="CHEBI:29991"/>
        <dbReference type="ChEBI" id="CHEBI:30616"/>
        <dbReference type="ChEBI" id="CHEBI:33019"/>
        <dbReference type="ChEBI" id="CHEBI:58048"/>
        <dbReference type="ChEBI" id="CHEBI:58359"/>
        <dbReference type="ChEBI" id="CHEBI:456215"/>
        <dbReference type="EC" id="6.3.5.4"/>
    </reaction>
</comment>
<evidence type="ECO:0000256" key="1">
    <source>
        <dbReference type="ARBA" id="ARBA00005187"/>
    </source>
</evidence>
<keyword evidence="5 9" id="KW-0067">ATP-binding</keyword>
<proteinExistence type="inferred from homology"/>
<feature type="site" description="Important for beta-aspartyl-AMP intermediate formation" evidence="10">
    <location>
        <position position="390"/>
    </location>
</feature>
<evidence type="ECO:0000256" key="7">
    <source>
        <dbReference type="ARBA" id="ARBA00048741"/>
    </source>
</evidence>
<dbReference type="GO" id="GO:0004066">
    <property type="term" value="F:asparagine synthase (glutamine-hydrolyzing) activity"/>
    <property type="evidence" value="ECO:0007669"/>
    <property type="project" value="UniProtKB-EC"/>
</dbReference>
<keyword evidence="4 9" id="KW-0547">Nucleotide-binding</keyword>
<keyword evidence="8" id="KW-0028">Amino-acid biosynthesis</keyword>
<keyword evidence="8" id="KW-0061">Asparagine biosynthesis</keyword>
<evidence type="ECO:0000256" key="8">
    <source>
        <dbReference type="PIRSR" id="PIRSR001589-1"/>
    </source>
</evidence>
<evidence type="ECO:0000256" key="6">
    <source>
        <dbReference type="ARBA" id="ARBA00022962"/>
    </source>
</evidence>
<dbReference type="GO" id="GO:0006529">
    <property type="term" value="P:asparagine biosynthetic process"/>
    <property type="evidence" value="ECO:0007669"/>
    <property type="project" value="UniProtKB-KW"/>
</dbReference>
<dbReference type="Proteomes" id="UP000245890">
    <property type="component" value="Unassembled WGS sequence"/>
</dbReference>
<dbReference type="InterPro" id="IPR001962">
    <property type="entry name" value="Asn_synthase"/>
</dbReference>
<dbReference type="NCBIfam" id="TIGR01536">
    <property type="entry name" value="asn_synth_AEB"/>
    <property type="match status" value="1"/>
</dbReference>
<dbReference type="EC" id="6.3.5.4" evidence="3"/>
<dbReference type="CDD" id="cd00712">
    <property type="entry name" value="AsnB"/>
    <property type="match status" value="1"/>
</dbReference>
<organism evidence="12 13">
    <name type="scientific">Sphingomonas pokkalii</name>
    <dbReference type="NCBI Taxonomy" id="2175090"/>
    <lineage>
        <taxon>Bacteria</taxon>
        <taxon>Pseudomonadati</taxon>
        <taxon>Pseudomonadota</taxon>
        <taxon>Alphaproteobacteria</taxon>
        <taxon>Sphingomonadales</taxon>
        <taxon>Sphingomonadaceae</taxon>
        <taxon>Sphingomonas</taxon>
    </lineage>
</organism>
<reference evidence="12 13" key="1">
    <citation type="submission" date="2018-05" db="EMBL/GenBank/DDBJ databases">
        <title>Description of Sphingomonas pokkalii sp nov, isolated from the rhizosphere of saline tolerant pokkali rice and its draft genome analysis.</title>
        <authorList>
            <person name="Menon R."/>
            <person name="Kumari S."/>
            <person name="Rameshkumar N."/>
        </authorList>
    </citation>
    <scope>NUCLEOTIDE SEQUENCE [LARGE SCALE GENOMIC DNA]</scope>
    <source>
        <strain evidence="12 13">L3B27</strain>
    </source>
</reference>
<dbReference type="GO" id="GO:0005829">
    <property type="term" value="C:cytosol"/>
    <property type="evidence" value="ECO:0007669"/>
    <property type="project" value="TreeGrafter"/>
</dbReference>
<dbReference type="PIRSF" id="PIRSF001589">
    <property type="entry name" value="Asn_synthetase_glu-h"/>
    <property type="match status" value="1"/>
</dbReference>
<dbReference type="GO" id="GO:0005524">
    <property type="term" value="F:ATP binding"/>
    <property type="evidence" value="ECO:0007669"/>
    <property type="project" value="UniProtKB-KW"/>
</dbReference>
<dbReference type="PROSITE" id="PS51278">
    <property type="entry name" value="GATASE_TYPE_2"/>
    <property type="match status" value="1"/>
</dbReference>
<evidence type="ECO:0000259" key="11">
    <source>
        <dbReference type="PROSITE" id="PS51278"/>
    </source>
</evidence>